<keyword evidence="4" id="KW-1185">Reference proteome</keyword>
<dbReference type="Pfam" id="PF02214">
    <property type="entry name" value="BTB_2"/>
    <property type="match status" value="1"/>
</dbReference>
<feature type="coiled-coil region" evidence="1">
    <location>
        <begin position="127"/>
        <end position="154"/>
    </location>
</feature>
<dbReference type="SUPFAM" id="SSF54695">
    <property type="entry name" value="POZ domain"/>
    <property type="match status" value="1"/>
</dbReference>
<dbReference type="CDD" id="cd18316">
    <property type="entry name" value="BTB_POZ_KCTD-like"/>
    <property type="match status" value="1"/>
</dbReference>
<organism evidence="3 4">
    <name type="scientific">Fistulifera solaris</name>
    <name type="common">Oleaginous diatom</name>
    <dbReference type="NCBI Taxonomy" id="1519565"/>
    <lineage>
        <taxon>Eukaryota</taxon>
        <taxon>Sar</taxon>
        <taxon>Stramenopiles</taxon>
        <taxon>Ochrophyta</taxon>
        <taxon>Bacillariophyta</taxon>
        <taxon>Bacillariophyceae</taxon>
        <taxon>Bacillariophycidae</taxon>
        <taxon>Naviculales</taxon>
        <taxon>Naviculaceae</taxon>
        <taxon>Fistulifera</taxon>
    </lineage>
</organism>
<dbReference type="PANTHER" id="PTHR14499:SF136">
    <property type="entry name" value="GH08630P"/>
    <property type="match status" value="1"/>
</dbReference>
<protein>
    <recommendedName>
        <fullName evidence="2">BTB domain-containing protein</fullName>
    </recommendedName>
</protein>
<gene>
    <name evidence="3" type="ORF">FisN_14Hh202</name>
</gene>
<dbReference type="InterPro" id="IPR003131">
    <property type="entry name" value="T1-type_BTB"/>
</dbReference>
<dbReference type="OrthoDB" id="55518at2759"/>
<dbReference type="GO" id="GO:0051260">
    <property type="term" value="P:protein homooligomerization"/>
    <property type="evidence" value="ECO:0007669"/>
    <property type="project" value="InterPro"/>
</dbReference>
<evidence type="ECO:0000313" key="4">
    <source>
        <dbReference type="Proteomes" id="UP000198406"/>
    </source>
</evidence>
<dbReference type="EMBL" id="BDSP01000184">
    <property type="protein sequence ID" value="GAX22574.1"/>
    <property type="molecule type" value="Genomic_DNA"/>
</dbReference>
<comment type="caution">
    <text evidence="3">The sequence shown here is derived from an EMBL/GenBank/DDBJ whole genome shotgun (WGS) entry which is preliminary data.</text>
</comment>
<sequence>MTTIKDTQCPVALDVGGTLYKVSRATLERCKNSRLAQWIANHEENAEPLFIDRNGLLFQYVLDYLRTHKLLVPSSVSRAALREEFAFYGISVDMTKIIEKYSREYLMELKRKISTKRSELSTQRKMLIAVERQFDALKINLEDIEREARAIQASSYFERVALNTQLPAHISLPIDFVPFDKDTLVKCSQLKGLDLHPVAGDGYVEEYYLFRVQAAAEHGNTIPSMAISE</sequence>
<keyword evidence="1" id="KW-0175">Coiled coil</keyword>
<dbReference type="Proteomes" id="UP000198406">
    <property type="component" value="Unassembled WGS sequence"/>
</dbReference>
<dbReference type="InterPro" id="IPR000210">
    <property type="entry name" value="BTB/POZ_dom"/>
</dbReference>
<reference evidence="3 4" key="1">
    <citation type="journal article" date="2015" name="Plant Cell">
        <title>Oil accumulation by the oleaginous diatom Fistulifera solaris as revealed by the genome and transcriptome.</title>
        <authorList>
            <person name="Tanaka T."/>
            <person name="Maeda Y."/>
            <person name="Veluchamy A."/>
            <person name="Tanaka M."/>
            <person name="Abida H."/>
            <person name="Marechal E."/>
            <person name="Bowler C."/>
            <person name="Muto M."/>
            <person name="Sunaga Y."/>
            <person name="Tanaka M."/>
            <person name="Yoshino T."/>
            <person name="Taniguchi T."/>
            <person name="Fukuda Y."/>
            <person name="Nemoto M."/>
            <person name="Matsumoto M."/>
            <person name="Wong P.S."/>
            <person name="Aburatani S."/>
            <person name="Fujibuchi W."/>
        </authorList>
    </citation>
    <scope>NUCLEOTIDE SEQUENCE [LARGE SCALE GENOMIC DNA]</scope>
    <source>
        <strain evidence="3 4">JPCC DA0580</strain>
    </source>
</reference>
<dbReference type="AlphaFoldDB" id="A0A1Z5K8L2"/>
<evidence type="ECO:0000313" key="3">
    <source>
        <dbReference type="EMBL" id="GAX22574.1"/>
    </source>
</evidence>
<evidence type="ECO:0000256" key="1">
    <source>
        <dbReference type="SAM" id="Coils"/>
    </source>
</evidence>
<accession>A0A1Z5K8L2</accession>
<proteinExistence type="predicted"/>
<dbReference type="SMART" id="SM00225">
    <property type="entry name" value="BTB"/>
    <property type="match status" value="1"/>
</dbReference>
<evidence type="ECO:0000259" key="2">
    <source>
        <dbReference type="SMART" id="SM00225"/>
    </source>
</evidence>
<name>A0A1Z5K8L2_FISSO</name>
<dbReference type="InParanoid" id="A0A1Z5K8L2"/>
<dbReference type="InterPro" id="IPR011333">
    <property type="entry name" value="SKP1/BTB/POZ_sf"/>
</dbReference>
<dbReference type="PANTHER" id="PTHR14499">
    <property type="entry name" value="POTASSIUM CHANNEL TETRAMERIZATION DOMAIN-CONTAINING"/>
    <property type="match status" value="1"/>
</dbReference>
<feature type="domain" description="BTB" evidence="2">
    <location>
        <begin position="9"/>
        <end position="105"/>
    </location>
</feature>
<dbReference type="Gene3D" id="3.30.710.10">
    <property type="entry name" value="Potassium Channel Kv1.1, Chain A"/>
    <property type="match status" value="1"/>
</dbReference>